<reference evidence="6" key="2">
    <citation type="submission" date="2020-01" db="EMBL/GenBank/DDBJ databases">
        <authorList>
            <person name="Hornung B."/>
        </authorList>
    </citation>
    <scope>NUCLEOTIDE SEQUENCE</scope>
    <source>
        <strain evidence="6">PacBioINE</strain>
    </source>
</reference>
<evidence type="ECO:0000313" key="6">
    <source>
        <dbReference type="EMBL" id="CAA7601202.1"/>
    </source>
</evidence>
<keyword evidence="3" id="KW-0479">Metal-binding</keyword>
<organism evidence="6">
    <name type="scientific">Acididesulfobacillus acetoxydans</name>
    <dbReference type="NCBI Taxonomy" id="1561005"/>
    <lineage>
        <taxon>Bacteria</taxon>
        <taxon>Bacillati</taxon>
        <taxon>Bacillota</taxon>
        <taxon>Clostridia</taxon>
        <taxon>Eubacteriales</taxon>
        <taxon>Peptococcaceae</taxon>
        <taxon>Acididesulfobacillus</taxon>
    </lineage>
</organism>
<proteinExistence type="inferred from homology"/>
<dbReference type="Gene3D" id="3.40.50.11900">
    <property type="match status" value="1"/>
</dbReference>
<sequence>MPNVTNGGAGESLALLLEEADLRGRDSASRYPEHKFFGYLCSYFPEELILAAGFEPLRLLPDPGPATPAELPTYCCSLARGTLAGAKKGKMRELAGVGVAGVGVAGVGVAGVGVAGVGVAGVGVAGVGVAHTCDTMQCLDGIWAAGFGREKVLSVVPPVMLAAAGGRDYYQSEMESLYDSLLRLSAEQAQIVDHSRSNRAEALDRAWETCTKARQLAAELDELRSHLPSPLISALLRAGQLMPKTRYIAALEEVLPLLREKVGDPGVSGERYRVLVTGAVLETDSLFQMIEELGGRVVADDTCTGYRHYVQPALPQTRGENGLAQIVERYRNMPPCPCRNQGLDGRLDYLESLALAREAQGAVLVVRKYCEPHAWDTVPLCERLQARNIRTLVLELEASEVGGQERTRLQAFLESL</sequence>
<dbReference type="PANTHER" id="PTHR30548:SF5">
    <property type="entry name" value="SUBUNIT OF OXYGEN-SENSITIVE 2-HYDROXYISOCAPROYL-COA DEHYDRATASE"/>
    <property type="match status" value="1"/>
</dbReference>
<evidence type="ECO:0000256" key="4">
    <source>
        <dbReference type="ARBA" id="ARBA00023004"/>
    </source>
</evidence>
<dbReference type="EMBL" id="CDGJ01000082">
    <property type="protein sequence ID" value="CEJ08519.1"/>
    <property type="molecule type" value="Genomic_DNA"/>
</dbReference>
<keyword evidence="4" id="KW-0408">Iron</keyword>
<dbReference type="AlphaFoldDB" id="A0A8S0WFN1"/>
<accession>A0A8S0WFN1</accession>
<keyword evidence="8" id="KW-1185">Reference proteome</keyword>
<dbReference type="GO" id="GO:0016836">
    <property type="term" value="F:hydro-lyase activity"/>
    <property type="evidence" value="ECO:0007669"/>
    <property type="project" value="UniProtKB-ARBA"/>
</dbReference>
<dbReference type="Gene3D" id="3.40.50.11890">
    <property type="match status" value="1"/>
</dbReference>
<evidence type="ECO:0000256" key="5">
    <source>
        <dbReference type="ARBA" id="ARBA00023014"/>
    </source>
</evidence>
<comment type="similarity">
    <text evidence="2">Belongs to the FldB/FldC dehydratase alpha/beta subunit family.</text>
</comment>
<dbReference type="PANTHER" id="PTHR30548">
    <property type="entry name" value="2-HYDROXYGLUTARYL-COA DEHYDRATASE, D-COMPONENT-RELATED"/>
    <property type="match status" value="1"/>
</dbReference>
<evidence type="ECO:0000256" key="3">
    <source>
        <dbReference type="ARBA" id="ARBA00022723"/>
    </source>
</evidence>
<evidence type="ECO:0000313" key="7">
    <source>
        <dbReference type="EMBL" id="CEJ08519.1"/>
    </source>
</evidence>
<dbReference type="KEGG" id="aacx:DEACI_1855"/>
<evidence type="ECO:0000313" key="8">
    <source>
        <dbReference type="Proteomes" id="UP001071230"/>
    </source>
</evidence>
<dbReference type="Pfam" id="PF06050">
    <property type="entry name" value="HGD-D"/>
    <property type="match status" value="1"/>
</dbReference>
<dbReference type="GO" id="GO:0051536">
    <property type="term" value="F:iron-sulfur cluster binding"/>
    <property type="evidence" value="ECO:0007669"/>
    <property type="project" value="UniProtKB-KW"/>
</dbReference>
<dbReference type="EMBL" id="LR746496">
    <property type="protein sequence ID" value="CAA7601202.1"/>
    <property type="molecule type" value="Genomic_DNA"/>
</dbReference>
<protein>
    <submittedName>
        <fullName evidence="7">2-hydroxyglutaryl-CoA dehydratase, D-component</fullName>
    </submittedName>
    <submittedName>
        <fullName evidence="6">FldB/FldC dehydratase alpha/beta subunit</fullName>
    </submittedName>
</protein>
<dbReference type="GO" id="GO:0046872">
    <property type="term" value="F:metal ion binding"/>
    <property type="evidence" value="ECO:0007669"/>
    <property type="project" value="UniProtKB-KW"/>
</dbReference>
<gene>
    <name evidence="6" type="ORF">DEACI_1855</name>
    <name evidence="7" type="ORF">DEACI_2996</name>
</gene>
<name>A0A8S0WFN1_9FIRM</name>
<dbReference type="Proteomes" id="UP001071230">
    <property type="component" value="Unassembled WGS sequence"/>
</dbReference>
<dbReference type="RefSeq" id="WP_240984760.1">
    <property type="nucleotide sequence ID" value="NZ_CDGJ01000082.1"/>
</dbReference>
<keyword evidence="5" id="KW-0411">Iron-sulfur</keyword>
<dbReference type="InterPro" id="IPR010327">
    <property type="entry name" value="FldB/FldC_alpha/beta"/>
</dbReference>
<comment type="cofactor">
    <cofactor evidence="1">
        <name>[4Fe-4S] cluster</name>
        <dbReference type="ChEBI" id="CHEBI:49883"/>
    </cofactor>
</comment>
<reference evidence="7" key="1">
    <citation type="submission" date="2014-11" db="EMBL/GenBank/DDBJ databases">
        <authorList>
            <person name="Hornung B.V."/>
        </authorList>
    </citation>
    <scope>NUCLEOTIDE SEQUENCE</scope>
    <source>
        <strain evidence="7">INE</strain>
    </source>
</reference>
<evidence type="ECO:0000256" key="1">
    <source>
        <dbReference type="ARBA" id="ARBA00001966"/>
    </source>
</evidence>
<evidence type="ECO:0000256" key="2">
    <source>
        <dbReference type="ARBA" id="ARBA00005806"/>
    </source>
</evidence>
<dbReference type="Proteomes" id="UP000836597">
    <property type="component" value="Chromosome"/>
</dbReference>